<evidence type="ECO:0000313" key="2">
    <source>
        <dbReference type="Proteomes" id="UP000249522"/>
    </source>
</evidence>
<sequence>MKYYEYLTANKSLLLNQLEALMVRNKAQSVGSGYIDCIVLKDKLDQFVNEISSLGILISDVSWWCYVDPANGTTECPHGMGGPKSDYFPGWFSELQNNMYEVDKDKIALIVESYDKHNVKLLNQQTVKMIRKILEETFKYTPSENIEGNNCVLPGLWLLVPENWQKFVIK</sequence>
<keyword evidence="2" id="KW-1185">Reference proteome</keyword>
<dbReference type="Proteomes" id="UP000249522">
    <property type="component" value="Unassembled WGS sequence"/>
</dbReference>
<comment type="caution">
    <text evidence="1">The sequence shown here is derived from an EMBL/GenBank/DDBJ whole genome shotgun (WGS) entry which is preliminary data.</text>
</comment>
<dbReference type="EMBL" id="QKRB01000028">
    <property type="protein sequence ID" value="PZD97248.1"/>
    <property type="molecule type" value="Genomic_DNA"/>
</dbReference>
<accession>A0A2W1LAH4</accession>
<proteinExistence type="predicted"/>
<dbReference type="AlphaFoldDB" id="A0A2W1LAH4"/>
<protein>
    <submittedName>
        <fullName evidence="1">Uncharacterized protein</fullName>
    </submittedName>
</protein>
<reference evidence="1 2" key="1">
    <citation type="submission" date="2018-06" db="EMBL/GenBank/DDBJ databases">
        <title>Paenibacillus imtechensis sp. nov.</title>
        <authorList>
            <person name="Pinnaka A.K."/>
            <person name="Singh H."/>
            <person name="Kaur M."/>
        </authorList>
    </citation>
    <scope>NUCLEOTIDE SEQUENCE [LARGE SCALE GENOMIC DNA]</scope>
    <source>
        <strain evidence="1 2">SMB1</strain>
    </source>
</reference>
<name>A0A2W1LAH4_9BACL</name>
<organism evidence="1 2">
    <name type="scientific">Paenibacillus sambharensis</name>
    <dbReference type="NCBI Taxonomy" id="1803190"/>
    <lineage>
        <taxon>Bacteria</taxon>
        <taxon>Bacillati</taxon>
        <taxon>Bacillota</taxon>
        <taxon>Bacilli</taxon>
        <taxon>Bacillales</taxon>
        <taxon>Paenibacillaceae</taxon>
        <taxon>Paenibacillus</taxon>
    </lineage>
</organism>
<evidence type="ECO:0000313" key="1">
    <source>
        <dbReference type="EMBL" id="PZD97248.1"/>
    </source>
</evidence>
<dbReference type="RefSeq" id="WP_111145106.1">
    <property type="nucleotide sequence ID" value="NZ_QKRB01000028.1"/>
</dbReference>
<dbReference type="OrthoDB" id="2870454at2"/>
<gene>
    <name evidence="1" type="ORF">DNH61_02485</name>
</gene>